<dbReference type="EMBL" id="JACHEK010000005">
    <property type="protein sequence ID" value="MBB6144838.1"/>
    <property type="molecule type" value="Genomic_DNA"/>
</dbReference>
<accession>A0A841K2G9</accession>
<dbReference type="Proteomes" id="UP000538666">
    <property type="component" value="Unassembled WGS sequence"/>
</dbReference>
<proteinExistence type="predicted"/>
<dbReference type="InterPro" id="IPR029044">
    <property type="entry name" value="Nucleotide-diphossugar_trans"/>
</dbReference>
<reference evidence="1 2" key="1">
    <citation type="submission" date="2020-08" db="EMBL/GenBank/DDBJ databases">
        <title>Genomic Encyclopedia of Type Strains, Phase IV (KMG-IV): sequencing the most valuable type-strain genomes for metagenomic binning, comparative biology and taxonomic classification.</title>
        <authorList>
            <person name="Goeker M."/>
        </authorList>
    </citation>
    <scope>NUCLEOTIDE SEQUENCE [LARGE SCALE GENOMIC DNA]</scope>
    <source>
        <strain evidence="1 2">DSM 103733</strain>
    </source>
</reference>
<gene>
    <name evidence="1" type="ORF">HNQ77_002794</name>
</gene>
<comment type="caution">
    <text evidence="1">The sequence shown here is derived from an EMBL/GenBank/DDBJ whole genome shotgun (WGS) entry which is preliminary data.</text>
</comment>
<organism evidence="1 2">
    <name type="scientific">Silvibacterium bohemicum</name>
    <dbReference type="NCBI Taxonomy" id="1577686"/>
    <lineage>
        <taxon>Bacteria</taxon>
        <taxon>Pseudomonadati</taxon>
        <taxon>Acidobacteriota</taxon>
        <taxon>Terriglobia</taxon>
        <taxon>Terriglobales</taxon>
        <taxon>Acidobacteriaceae</taxon>
        <taxon>Silvibacterium</taxon>
    </lineage>
</organism>
<protein>
    <submittedName>
        <fullName evidence="1">Uncharacterized protein</fullName>
    </submittedName>
</protein>
<dbReference type="OrthoDB" id="9759709at2"/>
<sequence>MARIELPEETRKRVEAIGTTEFVLGIAGPVHPQDLRAKAIEWISSLATTPLKTVIVYMGVDERAQTRPPAGVIEFVPYPPSQGDPSTGPWMEIANAQRSALALASLLQAKVCAVVHSDLAALLDPASRFLVAPVFDGKFDLVSPIYPESKYEGLINKGLLAPLSRALFGRRVRFPLPFDFCASARLLPKLVDPNPPRSQPGAQLLWPSNIVAMEGGQIGQAHIRASHTTQSDGLELSAVLGQLVGSLFQEIEACAAQWQRVRGSQPAEIFGAPPPEGETTETPADVKPLDTHPLFDSFLLGSRNLEEVWRLVLPPVSLFELKRLTRLTPEQFRMPDELWARIVYDFALAYRLRRIGRTHLLGALTPLYLGWVASYAQDVGSTSAAEADQRLDRLARIFESNKPYFLSRWRWPDRTN</sequence>
<dbReference type="RefSeq" id="WP_050059603.1">
    <property type="nucleotide sequence ID" value="NZ_JACHEK010000005.1"/>
</dbReference>
<dbReference type="SUPFAM" id="SSF53448">
    <property type="entry name" value="Nucleotide-diphospho-sugar transferases"/>
    <property type="match status" value="1"/>
</dbReference>
<name>A0A841K2G9_9BACT</name>
<dbReference type="AlphaFoldDB" id="A0A841K2G9"/>
<evidence type="ECO:0000313" key="1">
    <source>
        <dbReference type="EMBL" id="MBB6144838.1"/>
    </source>
</evidence>
<keyword evidence="2" id="KW-1185">Reference proteome</keyword>
<evidence type="ECO:0000313" key="2">
    <source>
        <dbReference type="Proteomes" id="UP000538666"/>
    </source>
</evidence>